<keyword evidence="1" id="KW-0808">Transferase</keyword>
<evidence type="ECO:0000313" key="3">
    <source>
        <dbReference type="EMBL" id="POM25943.1"/>
    </source>
</evidence>
<sequence length="135" mass="14362">MKVVIEMTLPRDAGSAPLARHTIDASLRGLGVEPGVRADIALALGEACANVIQHARASHEYEVRALMDGLRCVVDVIDGGGHGKGAQPWDEAQAPPHAESGRGLQLIRACTEQLDISDRMHRDGAVVHFEKSLVG</sequence>
<dbReference type="EMBL" id="MTBP01000001">
    <property type="protein sequence ID" value="POM25943.1"/>
    <property type="molecule type" value="Genomic_DNA"/>
</dbReference>
<comment type="caution">
    <text evidence="3">The sequence shown here is derived from an EMBL/GenBank/DDBJ whole genome shotgun (WGS) entry which is preliminary data.</text>
</comment>
<dbReference type="InterPro" id="IPR050267">
    <property type="entry name" value="Anti-sigma-factor_SerPK"/>
</dbReference>
<dbReference type="Gene3D" id="3.30.565.10">
    <property type="entry name" value="Histidine kinase-like ATPase, C-terminal domain"/>
    <property type="match status" value="1"/>
</dbReference>
<gene>
    <name evidence="3" type="ORF">BTM25_03270</name>
</gene>
<dbReference type="GO" id="GO:0004674">
    <property type="term" value="F:protein serine/threonine kinase activity"/>
    <property type="evidence" value="ECO:0007669"/>
    <property type="project" value="UniProtKB-KW"/>
</dbReference>
<accession>A0A2P4ULL6</accession>
<evidence type="ECO:0000259" key="2">
    <source>
        <dbReference type="Pfam" id="PF13581"/>
    </source>
</evidence>
<keyword evidence="1" id="KW-0723">Serine/threonine-protein kinase</keyword>
<evidence type="ECO:0000313" key="4">
    <source>
        <dbReference type="Proteomes" id="UP000242367"/>
    </source>
</evidence>
<dbReference type="Proteomes" id="UP000242367">
    <property type="component" value="Unassembled WGS sequence"/>
</dbReference>
<dbReference type="SUPFAM" id="SSF55874">
    <property type="entry name" value="ATPase domain of HSP90 chaperone/DNA topoisomerase II/histidine kinase"/>
    <property type="match status" value="1"/>
</dbReference>
<feature type="domain" description="Histidine kinase/HSP90-like ATPase" evidence="2">
    <location>
        <begin position="11"/>
        <end position="128"/>
    </location>
</feature>
<dbReference type="Pfam" id="PF13581">
    <property type="entry name" value="HATPase_c_2"/>
    <property type="match status" value="1"/>
</dbReference>
<dbReference type="InterPro" id="IPR036890">
    <property type="entry name" value="HATPase_C_sf"/>
</dbReference>
<protein>
    <recommendedName>
        <fullName evidence="2">Histidine kinase/HSP90-like ATPase domain-containing protein</fullName>
    </recommendedName>
</protein>
<dbReference type="RefSeq" id="WP_103560986.1">
    <property type="nucleotide sequence ID" value="NZ_MTBP01000001.1"/>
</dbReference>
<dbReference type="AlphaFoldDB" id="A0A2P4ULL6"/>
<keyword evidence="4" id="KW-1185">Reference proteome</keyword>
<evidence type="ECO:0000256" key="1">
    <source>
        <dbReference type="ARBA" id="ARBA00022527"/>
    </source>
</evidence>
<dbReference type="CDD" id="cd16936">
    <property type="entry name" value="HATPase_RsbW-like"/>
    <property type="match status" value="1"/>
</dbReference>
<keyword evidence="1" id="KW-0418">Kinase</keyword>
<reference evidence="3 4" key="1">
    <citation type="journal article" date="2017" name="Chemistry">
        <title>Isolation, Biosynthesis and Chemical Modifications of Rubterolones A-F: Rare Tropolone Alkaloids from Actinomadura sp. 5-2.</title>
        <authorList>
            <person name="Guo H."/>
            <person name="Benndorf R."/>
            <person name="Leichnitz D."/>
            <person name="Klassen J.L."/>
            <person name="Vollmers J."/>
            <person name="Gorls H."/>
            <person name="Steinacker M."/>
            <person name="Weigel C."/>
            <person name="Dahse H.M."/>
            <person name="Kaster A.K."/>
            <person name="de Beer Z.W."/>
            <person name="Poulsen M."/>
            <person name="Beemelmanns C."/>
        </authorList>
    </citation>
    <scope>NUCLEOTIDE SEQUENCE [LARGE SCALE GENOMIC DNA]</scope>
    <source>
        <strain evidence="3 4">5-2</strain>
    </source>
</reference>
<organism evidence="3 4">
    <name type="scientific">Actinomadura rubteroloni</name>
    <dbReference type="NCBI Taxonomy" id="1926885"/>
    <lineage>
        <taxon>Bacteria</taxon>
        <taxon>Bacillati</taxon>
        <taxon>Actinomycetota</taxon>
        <taxon>Actinomycetes</taxon>
        <taxon>Streptosporangiales</taxon>
        <taxon>Thermomonosporaceae</taxon>
        <taxon>Actinomadura</taxon>
    </lineage>
</organism>
<dbReference type="PANTHER" id="PTHR35526">
    <property type="entry name" value="ANTI-SIGMA-F FACTOR RSBW-RELATED"/>
    <property type="match status" value="1"/>
</dbReference>
<dbReference type="PANTHER" id="PTHR35526:SF3">
    <property type="entry name" value="ANTI-SIGMA-F FACTOR RSBW"/>
    <property type="match status" value="1"/>
</dbReference>
<dbReference type="InterPro" id="IPR003594">
    <property type="entry name" value="HATPase_dom"/>
</dbReference>
<proteinExistence type="predicted"/>
<name>A0A2P4ULL6_9ACTN</name>